<evidence type="ECO:0000313" key="1">
    <source>
        <dbReference type="EMBL" id="RYN22714.1"/>
    </source>
</evidence>
<reference evidence="1" key="2">
    <citation type="journal article" date="2019" name="bioRxiv">
        <title>Genomics, evolutionary history and diagnostics of the Alternaria alternata species group including apple and Asian pear pathotypes.</title>
        <authorList>
            <person name="Armitage A.D."/>
            <person name="Cockerton H.M."/>
            <person name="Sreenivasaprasad S."/>
            <person name="Woodhall J.W."/>
            <person name="Lane C.R."/>
            <person name="Harrison R.J."/>
            <person name="Clarkson J.P."/>
        </authorList>
    </citation>
    <scope>NUCLEOTIDE SEQUENCE</scope>
    <source>
        <strain evidence="1">FERA 1164</strain>
        <strain evidence="2">FERA 635</strain>
    </source>
</reference>
<name>A0A4Q4QRY6_9PLEO</name>
<sequence>MFTLDTCVAKATPSALSDGITGQAVNLNVVPEDIHHLIMTEVAGTSPTDVLNVAHSSVTLRDAALPFIYRNVTLTRGLKKSEEQKRYQALVENFRGDEQGHVAKHVRTITITNDVPSDDLIMMLNKVAQHGDLQSLNWETSAHMSRAVYDMIHATWPQLELSVVTLDRQNAKNILHRQMDMRLLSSPLLTQLTYVVYTQSYRPDKPCRSDWPRLSQALAGGGNVRSLRLQNRQYFDGYHEAKIVPDTELEKLPRLDLASGLRLPRLEELTIEVLRIFGDSTYLWDDDYCRTFLDSIDCSRLRKLDFGIDNPTNFFKNFAGLCPKLKTLSFGMLGRGGNDLSARMFIGSLDALEHLDVSHAQHSIDDLWPAIEKHRNSLKTLILGPTFGHYYYSKYMRLSLLETIASTFPNLERLGWQAECDTNIDAKHLEVLSSMKLTKLDLYLHIPGKATDYCDQLTSGTMGAATTPPLDEKRSVAAAVEIAEAISGSQKDALQWLTLHISRMTYGDRADPWEVFTRLQVRQNSYSNRVRGHKWDVRGKMDWYALPSLEEDLLLEEE</sequence>
<evidence type="ECO:0000313" key="3">
    <source>
        <dbReference type="Proteomes" id="UP000292340"/>
    </source>
</evidence>
<evidence type="ECO:0000313" key="4">
    <source>
        <dbReference type="Proteomes" id="UP000293195"/>
    </source>
</evidence>
<reference evidence="1" key="1">
    <citation type="submission" date="2017-10" db="EMBL/GenBank/DDBJ databases">
        <authorList>
            <person name="Armitage A.D."/>
            <person name="Barbara D.J."/>
            <person name="Woodhall J.W."/>
            <person name="Sreenivasaprasad S."/>
            <person name="Lane C.R."/>
            <person name="Clarkson J.P."/>
            <person name="Harrison R.J."/>
        </authorList>
    </citation>
    <scope>NUCLEOTIDE SEQUENCE</scope>
    <source>
        <strain evidence="1">FERA 1164</strain>
        <strain evidence="2">FERA 635</strain>
    </source>
</reference>
<dbReference type="Gene3D" id="3.80.10.10">
    <property type="entry name" value="Ribonuclease Inhibitor"/>
    <property type="match status" value="1"/>
</dbReference>
<dbReference type="Proteomes" id="UP000293195">
    <property type="component" value="Unassembled WGS sequence"/>
</dbReference>
<dbReference type="EMBL" id="PDXF01000096">
    <property type="protein sequence ID" value="RYN88469.1"/>
    <property type="molecule type" value="Genomic_DNA"/>
</dbReference>
<accession>A0A4Q4QRY6</accession>
<evidence type="ECO:0000313" key="2">
    <source>
        <dbReference type="EMBL" id="RYN88469.1"/>
    </source>
</evidence>
<gene>
    <name evidence="1" type="ORF">AA0115_g8981</name>
    <name evidence="2" type="ORF">AA0119_g11808</name>
</gene>
<dbReference type="Proteomes" id="UP000292340">
    <property type="component" value="Unassembled WGS sequence"/>
</dbReference>
<dbReference type="SUPFAM" id="SSF52047">
    <property type="entry name" value="RNI-like"/>
    <property type="match status" value="1"/>
</dbReference>
<organism evidence="1 3">
    <name type="scientific">Alternaria tenuissima</name>
    <dbReference type="NCBI Taxonomy" id="119927"/>
    <lineage>
        <taxon>Eukaryota</taxon>
        <taxon>Fungi</taxon>
        <taxon>Dikarya</taxon>
        <taxon>Ascomycota</taxon>
        <taxon>Pezizomycotina</taxon>
        <taxon>Dothideomycetes</taxon>
        <taxon>Pleosporomycetidae</taxon>
        <taxon>Pleosporales</taxon>
        <taxon>Pleosporineae</taxon>
        <taxon>Pleosporaceae</taxon>
        <taxon>Alternaria</taxon>
        <taxon>Alternaria sect. Alternaria</taxon>
        <taxon>Alternaria alternata complex</taxon>
    </lineage>
</organism>
<protein>
    <submittedName>
        <fullName evidence="1">Uncharacterized protein</fullName>
    </submittedName>
</protein>
<proteinExistence type="predicted"/>
<keyword evidence="4" id="KW-1185">Reference proteome</keyword>
<dbReference type="AlphaFoldDB" id="A0A4Q4QRY6"/>
<dbReference type="OrthoDB" id="3556572at2759"/>
<dbReference type="EMBL" id="PDXB01000027">
    <property type="protein sequence ID" value="RYN22714.1"/>
    <property type="molecule type" value="Genomic_DNA"/>
</dbReference>
<dbReference type="InterPro" id="IPR032675">
    <property type="entry name" value="LRR_dom_sf"/>
</dbReference>
<comment type="caution">
    <text evidence="1">The sequence shown here is derived from an EMBL/GenBank/DDBJ whole genome shotgun (WGS) entry which is preliminary data.</text>
</comment>